<dbReference type="InterPro" id="IPR011042">
    <property type="entry name" value="6-blade_b-propeller_TolB-like"/>
</dbReference>
<gene>
    <name evidence="5" type="ORF">X975_26912</name>
</gene>
<dbReference type="InterPro" id="IPR056822">
    <property type="entry name" value="TEN_NHL"/>
</dbReference>
<proteinExistence type="predicted"/>
<dbReference type="GO" id="GO:0008045">
    <property type="term" value="P:motor neuron axon guidance"/>
    <property type="evidence" value="ECO:0007669"/>
    <property type="project" value="TreeGrafter"/>
</dbReference>
<dbReference type="InterPro" id="IPR051216">
    <property type="entry name" value="Teneurin"/>
</dbReference>
<dbReference type="STRING" id="407821.A0A087UD26"/>
<evidence type="ECO:0000256" key="2">
    <source>
        <dbReference type="ARBA" id="ARBA00022737"/>
    </source>
</evidence>
<dbReference type="AlphaFoldDB" id="A0A087UD26"/>
<keyword evidence="6" id="KW-1185">Reference proteome</keyword>
<protein>
    <submittedName>
        <fullName evidence="5">Teneurin-2</fullName>
    </submittedName>
</protein>
<dbReference type="SUPFAM" id="SSF63829">
    <property type="entry name" value="Calcium-dependent phosphotriesterase"/>
    <property type="match status" value="1"/>
</dbReference>
<dbReference type="EMBL" id="KK119277">
    <property type="protein sequence ID" value="KFM75265.1"/>
    <property type="molecule type" value="Genomic_DNA"/>
</dbReference>
<evidence type="ECO:0000313" key="6">
    <source>
        <dbReference type="Proteomes" id="UP000054359"/>
    </source>
</evidence>
<dbReference type="Proteomes" id="UP000054359">
    <property type="component" value="Unassembled WGS sequence"/>
</dbReference>
<feature type="non-terminal residue" evidence="5">
    <location>
        <position position="191"/>
    </location>
</feature>
<keyword evidence="2" id="KW-0677">Repeat</keyword>
<dbReference type="OMA" id="PRDHENC"/>
<evidence type="ECO:0000256" key="1">
    <source>
        <dbReference type="ARBA" id="ARBA00022536"/>
    </source>
</evidence>
<dbReference type="Pfam" id="PF25021">
    <property type="entry name" value="TEN_NHL"/>
    <property type="match status" value="1"/>
</dbReference>
<dbReference type="OrthoDB" id="442731at2759"/>
<sequence length="191" mass="20843">MGDGQQRPLQCQRCNGLAKSQRLLAPVALASGPDGTIYVGDFNLIRKITTDGQVTTIVELSPAQVSYSYHLTVGPVDGHLYISDPEQHQILRTLSMSDFMSPKNNTEVVVGSGEKCLPRDKAECGDGGSAKDAKLAYPKGITITKHGVIYIADGTNIRFVDARGIIHRLIGDYYHKSWRPIPCFATLTLLQ</sequence>
<keyword evidence="1" id="KW-0245">EGF-like domain</keyword>
<dbReference type="Gene3D" id="2.120.10.30">
    <property type="entry name" value="TolB, C-terminal domain"/>
    <property type="match status" value="2"/>
</dbReference>
<dbReference type="PANTHER" id="PTHR11219:SF72">
    <property type="entry name" value="TENEURIN-M"/>
    <property type="match status" value="1"/>
</dbReference>
<dbReference type="PANTHER" id="PTHR11219">
    <property type="entry name" value="TENEURIN AND N-ACETYLGLUCOSAMINE-1-PHOSPHODIESTER ALPHA-N-ACETYLGLUCOSAMINIDASE"/>
    <property type="match status" value="1"/>
</dbReference>
<reference evidence="5 6" key="1">
    <citation type="submission" date="2013-11" db="EMBL/GenBank/DDBJ databases">
        <title>Genome sequencing of Stegodyphus mimosarum.</title>
        <authorList>
            <person name="Bechsgaard J."/>
        </authorList>
    </citation>
    <scope>NUCLEOTIDE SEQUENCE [LARGE SCALE GENOMIC DNA]</scope>
</reference>
<name>A0A087UD26_STEMI</name>
<feature type="domain" description="Teneurin NHL" evidence="4">
    <location>
        <begin position="1"/>
        <end position="188"/>
    </location>
</feature>
<organism evidence="5 6">
    <name type="scientific">Stegodyphus mimosarum</name>
    <name type="common">African social velvet spider</name>
    <dbReference type="NCBI Taxonomy" id="407821"/>
    <lineage>
        <taxon>Eukaryota</taxon>
        <taxon>Metazoa</taxon>
        <taxon>Ecdysozoa</taxon>
        <taxon>Arthropoda</taxon>
        <taxon>Chelicerata</taxon>
        <taxon>Arachnida</taxon>
        <taxon>Araneae</taxon>
        <taxon>Araneomorphae</taxon>
        <taxon>Entelegynae</taxon>
        <taxon>Eresoidea</taxon>
        <taxon>Eresidae</taxon>
        <taxon>Stegodyphus</taxon>
    </lineage>
</organism>
<accession>A0A087UD26</accession>
<evidence type="ECO:0000313" key="5">
    <source>
        <dbReference type="EMBL" id="KFM75265.1"/>
    </source>
</evidence>
<keyword evidence="3" id="KW-1015">Disulfide bond</keyword>
<evidence type="ECO:0000259" key="4">
    <source>
        <dbReference type="Pfam" id="PF25021"/>
    </source>
</evidence>
<evidence type="ECO:0000256" key="3">
    <source>
        <dbReference type="ARBA" id="ARBA00023157"/>
    </source>
</evidence>